<keyword evidence="2" id="KW-0614">Plasmid</keyword>
<dbReference type="AlphaFoldDB" id="A0A1D8AGY7"/>
<evidence type="ECO:0000313" key="3">
    <source>
        <dbReference type="Proteomes" id="UP000094626"/>
    </source>
</evidence>
<organism evidence="2 3">
    <name type="scientific">Novosphingobium resinovorum</name>
    <dbReference type="NCBI Taxonomy" id="158500"/>
    <lineage>
        <taxon>Bacteria</taxon>
        <taxon>Pseudomonadati</taxon>
        <taxon>Pseudomonadota</taxon>
        <taxon>Alphaproteobacteria</taxon>
        <taxon>Sphingomonadales</taxon>
        <taxon>Sphingomonadaceae</taxon>
        <taxon>Novosphingobium</taxon>
    </lineage>
</organism>
<name>A0A1D8AGY7_9SPHN</name>
<dbReference type="KEGG" id="nre:BES08_31160"/>
<dbReference type="InterPro" id="IPR002513">
    <property type="entry name" value="Tn3_Tnp_DDE_dom"/>
</dbReference>
<keyword evidence="3" id="KW-1185">Reference proteome</keyword>
<proteinExistence type="predicted"/>
<dbReference type="Pfam" id="PF01526">
    <property type="entry name" value="DDE_Tnp_Tn3"/>
    <property type="match status" value="1"/>
</dbReference>
<dbReference type="Proteomes" id="UP000094626">
    <property type="component" value="Plasmid pSA4"/>
</dbReference>
<sequence>MISIVNTECHVPKTFSDLAKIAAWGRLGQLGALGLVVNLVVLWNTIYMDAAINQLVTEGYDAKPEDVARLSPLGFGHVNMLGRYAFTLPEFVARGELRPLRDPKTADPDEEP</sequence>
<evidence type="ECO:0000313" key="2">
    <source>
        <dbReference type="EMBL" id="AOR81350.1"/>
    </source>
</evidence>
<protein>
    <recommendedName>
        <fullName evidence="1">Tn3 transposase DDE domain-containing protein</fullName>
    </recommendedName>
</protein>
<geneLocation type="plasmid" evidence="2 3">
    <name>pSA4</name>
</geneLocation>
<dbReference type="OrthoDB" id="7281829at2"/>
<evidence type="ECO:0000259" key="1">
    <source>
        <dbReference type="Pfam" id="PF01526"/>
    </source>
</evidence>
<dbReference type="GO" id="GO:0006313">
    <property type="term" value="P:DNA transposition"/>
    <property type="evidence" value="ECO:0007669"/>
    <property type="project" value="InterPro"/>
</dbReference>
<gene>
    <name evidence="2" type="ORF">BES08_31160</name>
</gene>
<dbReference type="GO" id="GO:0004803">
    <property type="term" value="F:transposase activity"/>
    <property type="evidence" value="ECO:0007669"/>
    <property type="project" value="InterPro"/>
</dbReference>
<feature type="domain" description="Tn3 transposase DDE" evidence="1">
    <location>
        <begin position="29"/>
        <end position="84"/>
    </location>
</feature>
<reference evidence="3" key="1">
    <citation type="journal article" date="2017" name="J. Biotechnol.">
        <title>Complete genome sequence of Novosphingobium resinovorum SA1, a versatile xenobiotic-degrading bacterium capable of utilizing sulfanilic acid.</title>
        <authorList>
            <person name="Hegedus B."/>
            <person name="Kos P.B."/>
            <person name="Balint B."/>
            <person name="Maroti G."/>
            <person name="Gan H.M."/>
            <person name="Perei K."/>
            <person name="Rakhely G."/>
        </authorList>
    </citation>
    <scope>NUCLEOTIDE SEQUENCE [LARGE SCALE GENOMIC DNA]</scope>
    <source>
        <strain evidence="3">SA1</strain>
    </source>
</reference>
<dbReference type="EMBL" id="CP017079">
    <property type="protein sequence ID" value="AOR81350.1"/>
    <property type="molecule type" value="Genomic_DNA"/>
</dbReference>
<accession>A0A1D8AGY7</accession>